<proteinExistence type="predicted"/>
<dbReference type="Gene3D" id="1.25.40.10">
    <property type="entry name" value="Tetratricopeptide repeat domain"/>
    <property type="match status" value="5"/>
</dbReference>
<dbReference type="Pfam" id="PF09976">
    <property type="entry name" value="TPR_21"/>
    <property type="match status" value="1"/>
</dbReference>
<evidence type="ECO:0000313" key="6">
    <source>
        <dbReference type="Proteomes" id="UP000290218"/>
    </source>
</evidence>
<gene>
    <name evidence="5" type="ORF">ESB00_14280</name>
</gene>
<dbReference type="RefSeq" id="WP_129048466.1">
    <property type="nucleotide sequence ID" value="NZ_SDHX01000002.1"/>
</dbReference>
<dbReference type="InterPro" id="IPR011990">
    <property type="entry name" value="TPR-like_helical_dom_sf"/>
</dbReference>
<evidence type="ECO:0000259" key="4">
    <source>
        <dbReference type="Pfam" id="PF09976"/>
    </source>
</evidence>
<dbReference type="InterPro" id="IPR051012">
    <property type="entry name" value="CellSynth/LPSAsmb/PSIAsmb"/>
</dbReference>
<sequence>MLTPLPSHGFRAAMVTGLLLVLTTGCTRKDDFAEQLKRGDEAVATNRYDDAEKIFMDALVLRQTDPQVIGRMGILYYNQGQIARGYAFLEEAVKGAPNNADFQLHYALACYSVGKTIDARKSAQKALEQRPKDEVALLLLAETCVSTRDNEETRRIIEDLRTQNGEAAGYYLALGALRRMQRDYAAAEKELDAALALNPQLSAAHDQMGMLYAAQGDNAKAAVSLKTAAQLAPPRATVRLRYVNHLIRTDAREEAKKEIASILAQAPDCIPALILEAKLAADERRLTDAATSARKVIDRDRTHYEALTLLAAVKFQEGDFEGGIARLKEAEEHHPRAPQIKMQLAAAHLKKGERLAAEDYLKKTLLVAPNHAEATQALAELQLQKGDAIAAAAQLEPLVKARSGGRRTLVLYAQACFDKGDEKQGLTILRSLVAQAATDPDNHYLLGRALLGRDRPAARQAIETTVRLADKHWSAQEILVDFDLNENRTNEAASRIAALIEKYPGDPAPLLLRARIRIYADDLNGAEADLLKALELDPSLHHAYYELARIYFVSSRSPEALEKLTASAAQSNTPRAYTQLGMLQTALGKNNDARKSYEQALALDRDFPPALNNLAMLLSKTPEDLEQAAKLARRAHERLPADPHITDTLGWILFRQGQHAAALPYFRSAAEKRPADAEIQHHLAMTLYCLEQEEPARLILQRLVSAKAEAALVADAHQRLAVLAIDPERPAPGAKDELQRWLGQDATDPVVLARLGVIEAREGDPKKAAELLESALKSNPRSVSALLALLDLYAGPLANPGRAQELAKAASSTPPADSRIPPRLGRYALRSGDFAWAASLLQDAARQAPDDMDLRIDHARALYGSGRVKDAESTLAEVLKGNPSSVTREAARRMSRMLSVVDRREELPAARVEADQVLSSDPSDLAALMIVAADSERLEKYREAERIYGEILARLPGFAPAIRKLALLQADFLGDDKQAEELAQKARRAYPDDPELSRALGSISYRRGDYQAAVNTLRQSWRQREDPQTAFLLGVALFGLKNTSESRTFLERALQLKLPAQETTEAERILREIRGNRSGF</sequence>
<feature type="repeat" description="TPR" evidence="3">
    <location>
        <begin position="66"/>
        <end position="99"/>
    </location>
</feature>
<keyword evidence="2 3" id="KW-0802">TPR repeat</keyword>
<dbReference type="SMART" id="SM00028">
    <property type="entry name" value="TPR"/>
    <property type="match status" value="15"/>
</dbReference>
<feature type="repeat" description="TPR" evidence="3">
    <location>
        <begin position="202"/>
        <end position="235"/>
    </location>
</feature>
<dbReference type="PANTHER" id="PTHR45586">
    <property type="entry name" value="TPR REPEAT-CONTAINING PROTEIN PA4667"/>
    <property type="match status" value="1"/>
</dbReference>
<dbReference type="Pfam" id="PF14559">
    <property type="entry name" value="TPR_19"/>
    <property type="match status" value="3"/>
</dbReference>
<protein>
    <submittedName>
        <fullName evidence="5">Tetratricopeptide repeat protein</fullName>
    </submittedName>
</protein>
<dbReference type="InterPro" id="IPR019734">
    <property type="entry name" value="TPR_rpt"/>
</dbReference>
<organism evidence="5 6">
    <name type="scientific">Oleiharenicola lentus</name>
    <dbReference type="NCBI Taxonomy" id="2508720"/>
    <lineage>
        <taxon>Bacteria</taxon>
        <taxon>Pseudomonadati</taxon>
        <taxon>Verrucomicrobiota</taxon>
        <taxon>Opitutia</taxon>
        <taxon>Opitutales</taxon>
        <taxon>Opitutaceae</taxon>
        <taxon>Oleiharenicola</taxon>
    </lineage>
</organism>
<feature type="repeat" description="TPR" evidence="3">
    <location>
        <begin position="168"/>
        <end position="201"/>
    </location>
</feature>
<feature type="repeat" description="TPR" evidence="3">
    <location>
        <begin position="574"/>
        <end position="607"/>
    </location>
</feature>
<evidence type="ECO:0000256" key="1">
    <source>
        <dbReference type="ARBA" id="ARBA00022737"/>
    </source>
</evidence>
<comment type="caution">
    <text evidence="5">The sequence shown here is derived from an EMBL/GenBank/DDBJ whole genome shotgun (WGS) entry which is preliminary data.</text>
</comment>
<dbReference type="InterPro" id="IPR018704">
    <property type="entry name" value="SecYEG/CpoB_TPR"/>
</dbReference>
<evidence type="ECO:0000313" key="5">
    <source>
        <dbReference type="EMBL" id="RXK52876.1"/>
    </source>
</evidence>
<reference evidence="5 6" key="1">
    <citation type="submission" date="2019-01" db="EMBL/GenBank/DDBJ databases">
        <title>Lacunisphaera sp. strain TWA-58.</title>
        <authorList>
            <person name="Chen W.-M."/>
        </authorList>
    </citation>
    <scope>NUCLEOTIDE SEQUENCE [LARGE SCALE GENOMIC DNA]</scope>
    <source>
        <strain evidence="5 6">TWA-58</strain>
    </source>
</reference>
<evidence type="ECO:0000256" key="2">
    <source>
        <dbReference type="ARBA" id="ARBA00022803"/>
    </source>
</evidence>
<dbReference type="Pfam" id="PF13432">
    <property type="entry name" value="TPR_16"/>
    <property type="match status" value="3"/>
</dbReference>
<keyword evidence="1" id="KW-0677">Repeat</keyword>
<dbReference type="AlphaFoldDB" id="A0A4V1M5V9"/>
<dbReference type="SUPFAM" id="SSF48452">
    <property type="entry name" value="TPR-like"/>
    <property type="match status" value="6"/>
</dbReference>
<dbReference type="PROSITE" id="PS50005">
    <property type="entry name" value="TPR"/>
    <property type="match status" value="5"/>
</dbReference>
<feature type="repeat" description="TPR" evidence="3">
    <location>
        <begin position="749"/>
        <end position="782"/>
    </location>
</feature>
<name>A0A4V1M5V9_9BACT</name>
<feature type="domain" description="Ancillary SecYEG translocon subunit/Cell division coordinator CpoB TPR" evidence="4">
    <location>
        <begin position="484"/>
        <end position="602"/>
    </location>
</feature>
<dbReference type="OrthoDB" id="7259535at2"/>
<dbReference type="PANTHER" id="PTHR45586:SF1">
    <property type="entry name" value="LIPOPOLYSACCHARIDE ASSEMBLY PROTEIN B"/>
    <property type="match status" value="1"/>
</dbReference>
<accession>A0A4V1M5V9</accession>
<dbReference type="EMBL" id="SDHX01000002">
    <property type="protein sequence ID" value="RXK52876.1"/>
    <property type="molecule type" value="Genomic_DNA"/>
</dbReference>
<dbReference type="Proteomes" id="UP000290218">
    <property type="component" value="Unassembled WGS sequence"/>
</dbReference>
<evidence type="ECO:0000256" key="3">
    <source>
        <dbReference type="PROSITE-ProRule" id="PRU00339"/>
    </source>
</evidence>
<keyword evidence="6" id="KW-1185">Reference proteome</keyword>